<feature type="domain" description="Opacity-associated protein A LysM-like" evidence="2">
    <location>
        <begin position="111"/>
        <end position="195"/>
    </location>
</feature>
<dbReference type="EMBL" id="MRUL01000001">
    <property type="protein sequence ID" value="OON41808.1"/>
    <property type="molecule type" value="Genomic_DNA"/>
</dbReference>
<evidence type="ECO:0000259" key="2">
    <source>
        <dbReference type="Pfam" id="PF04225"/>
    </source>
</evidence>
<dbReference type="GO" id="GO:0042834">
    <property type="term" value="F:peptidoglycan binding"/>
    <property type="evidence" value="ECO:0007669"/>
    <property type="project" value="InterPro"/>
</dbReference>
<dbReference type="InterPro" id="IPR007340">
    <property type="entry name" value="LysM_Opacity-associatedA"/>
</dbReference>
<dbReference type="InterPro" id="IPR013731">
    <property type="entry name" value="OapA_N"/>
</dbReference>
<dbReference type="AlphaFoldDB" id="A0A1S8YSI2"/>
<accession>A0A1S8YSI2</accession>
<keyword evidence="5" id="KW-1185">Reference proteome</keyword>
<comment type="caution">
    <text evidence="4">The sequence shown here is derived from an EMBL/GenBank/DDBJ whole genome shotgun (WGS) entry which is preliminary data.</text>
</comment>
<dbReference type="Pfam" id="PF04225">
    <property type="entry name" value="LysM_OapA"/>
    <property type="match status" value="1"/>
</dbReference>
<dbReference type="Proteomes" id="UP000190667">
    <property type="component" value="Unassembled WGS sequence"/>
</dbReference>
<dbReference type="OrthoDB" id="6398769at2"/>
<feature type="domain" description="Opacity-associated protein A-like N-terminal" evidence="3">
    <location>
        <begin position="22"/>
        <end position="49"/>
    </location>
</feature>
<evidence type="ECO:0000313" key="4">
    <source>
        <dbReference type="EMBL" id="OON41808.1"/>
    </source>
</evidence>
<proteinExistence type="predicted"/>
<evidence type="ECO:0000259" key="3">
    <source>
        <dbReference type="Pfam" id="PF08525"/>
    </source>
</evidence>
<feature type="compositionally biased region" description="Polar residues" evidence="1">
    <location>
        <begin position="80"/>
        <end position="93"/>
    </location>
</feature>
<reference evidence="4 5" key="1">
    <citation type="submission" date="2016-12" db="EMBL/GenBank/DDBJ databases">
        <title>Izhakiella australiana sp. nov. of genus Izhakiella isolated from Australian desert.</title>
        <authorList>
            <person name="Ji M."/>
        </authorList>
    </citation>
    <scope>NUCLEOTIDE SEQUENCE [LARGE SCALE GENOMIC DNA]</scope>
    <source>
        <strain evidence="4 5">D4N98</strain>
    </source>
</reference>
<feature type="region of interest" description="Disordered" evidence="1">
    <location>
        <begin position="78"/>
        <end position="112"/>
    </location>
</feature>
<evidence type="ECO:0000313" key="5">
    <source>
        <dbReference type="Proteomes" id="UP000190667"/>
    </source>
</evidence>
<protein>
    <submittedName>
        <fullName evidence="4">Opacity-associated protein A</fullName>
    </submittedName>
</protein>
<name>A0A1S8YSI2_9GAMM</name>
<evidence type="ECO:0000256" key="1">
    <source>
        <dbReference type="SAM" id="MobiDB-lite"/>
    </source>
</evidence>
<gene>
    <name evidence="4" type="ORF">BTJ39_01210</name>
</gene>
<organism evidence="4 5">
    <name type="scientific">Izhakiella australiensis</name>
    <dbReference type="NCBI Taxonomy" id="1926881"/>
    <lineage>
        <taxon>Bacteria</taxon>
        <taxon>Pseudomonadati</taxon>
        <taxon>Pseudomonadota</taxon>
        <taxon>Gammaproteobacteria</taxon>
        <taxon>Enterobacterales</taxon>
        <taxon>Erwiniaceae</taxon>
        <taxon>Izhakiella</taxon>
    </lineage>
</organism>
<dbReference type="Gene3D" id="3.10.450.350">
    <property type="match status" value="1"/>
</dbReference>
<feature type="compositionally biased region" description="Low complexity" evidence="1">
    <location>
        <begin position="97"/>
        <end position="108"/>
    </location>
</feature>
<dbReference type="Pfam" id="PF08525">
    <property type="entry name" value="OapA_N"/>
    <property type="match status" value="1"/>
</dbReference>
<dbReference type="STRING" id="1926881.BTJ39_01210"/>
<sequence>MPRKGLTEMFHRLWLLPADLRWMDPLPLAHRRGIIAGIALILIAFLWPSPASRQQVNAPPASSAQHNNDAALQANMVDNGEQQPPKSDNSAPAQTVPAENNTPPENNAQGSWHDYKVANGQTLAQLFRDNNLQVSDVFAMARVEGDGKPLSNLQRGQTVKVRIDAQGVVTGLTVEGNDGPALFTRQPDGSFIRVK</sequence>
<dbReference type="RefSeq" id="WP_078000833.1">
    <property type="nucleotide sequence ID" value="NZ_MRUL01000001.1"/>
</dbReference>